<name>A0A9N9P4S6_9GLOM</name>
<comment type="caution">
    <text evidence="2">The sequence shown here is derived from an EMBL/GenBank/DDBJ whole genome shotgun (WGS) entry which is preliminary data.</text>
</comment>
<accession>A0A9N9P4S6</accession>
<evidence type="ECO:0000313" key="2">
    <source>
        <dbReference type="EMBL" id="CAG8790975.1"/>
    </source>
</evidence>
<proteinExistence type="predicted"/>
<evidence type="ECO:0000256" key="1">
    <source>
        <dbReference type="SAM" id="Coils"/>
    </source>
</evidence>
<dbReference type="Proteomes" id="UP000789759">
    <property type="component" value="Unassembled WGS sequence"/>
</dbReference>
<feature type="coiled-coil region" evidence="1">
    <location>
        <begin position="47"/>
        <end position="81"/>
    </location>
</feature>
<gene>
    <name evidence="2" type="ORF">CPELLU_LOCUS16993</name>
</gene>
<evidence type="ECO:0000313" key="3">
    <source>
        <dbReference type="Proteomes" id="UP000789759"/>
    </source>
</evidence>
<protein>
    <submittedName>
        <fullName evidence="2">6233_t:CDS:1</fullName>
    </submittedName>
</protein>
<keyword evidence="1" id="KW-0175">Coiled coil</keyword>
<reference evidence="2" key="1">
    <citation type="submission" date="2021-06" db="EMBL/GenBank/DDBJ databases">
        <authorList>
            <person name="Kallberg Y."/>
            <person name="Tangrot J."/>
            <person name="Rosling A."/>
        </authorList>
    </citation>
    <scope>NUCLEOTIDE SEQUENCE</scope>
    <source>
        <strain evidence="2">FL966</strain>
    </source>
</reference>
<dbReference type="AlphaFoldDB" id="A0A9N9P4S6"/>
<organism evidence="2 3">
    <name type="scientific">Cetraspora pellucida</name>
    <dbReference type="NCBI Taxonomy" id="1433469"/>
    <lineage>
        <taxon>Eukaryota</taxon>
        <taxon>Fungi</taxon>
        <taxon>Fungi incertae sedis</taxon>
        <taxon>Mucoromycota</taxon>
        <taxon>Glomeromycotina</taxon>
        <taxon>Glomeromycetes</taxon>
        <taxon>Diversisporales</taxon>
        <taxon>Gigasporaceae</taxon>
        <taxon>Cetraspora</taxon>
    </lineage>
</organism>
<keyword evidence="3" id="KW-1185">Reference proteome</keyword>
<dbReference type="EMBL" id="CAJVQA010027116">
    <property type="protein sequence ID" value="CAG8790975.1"/>
    <property type="molecule type" value="Genomic_DNA"/>
</dbReference>
<sequence>MSTNFTKILDELKFEHKKNCVEIQDFEKMQNKKSEYEKNNKHNYEVLSLYQTENSMLSNENKELQQKIDNYKNKIKKLKENEYIKIDQFEYENNYFKQNNKELLSLMLFISNFINIEHYLNLYNRYEIYDNYYNEMNNQNNINEENENNIKNDNKFNEFIHYNN</sequence>